<proteinExistence type="predicted"/>
<dbReference type="AlphaFoldDB" id="A0AAD2HXZ8"/>
<reference evidence="2" key="1">
    <citation type="submission" date="2023-11" db="EMBL/GenBank/DDBJ databases">
        <authorList>
            <person name="De Vega J J."/>
            <person name="De Vega J J."/>
        </authorList>
    </citation>
    <scope>NUCLEOTIDE SEQUENCE</scope>
</reference>
<evidence type="ECO:0000313" key="2">
    <source>
        <dbReference type="EMBL" id="CAK5283935.1"/>
    </source>
</evidence>
<gene>
    <name evidence="2" type="ORF">MYCIT1_LOCUS36859</name>
</gene>
<evidence type="ECO:0000256" key="1">
    <source>
        <dbReference type="SAM" id="MobiDB-lite"/>
    </source>
</evidence>
<protein>
    <recommendedName>
        <fullName evidence="4">F-box domain-containing protein</fullName>
    </recommendedName>
</protein>
<accession>A0AAD2HXZ8</accession>
<name>A0AAD2HXZ8_9AGAR</name>
<feature type="compositionally biased region" description="Acidic residues" evidence="1">
    <location>
        <begin position="479"/>
        <end position="501"/>
    </location>
</feature>
<keyword evidence="3" id="KW-1185">Reference proteome</keyword>
<dbReference type="Proteomes" id="UP001295794">
    <property type="component" value="Unassembled WGS sequence"/>
</dbReference>
<feature type="non-terminal residue" evidence="2">
    <location>
        <position position="1"/>
    </location>
</feature>
<organism evidence="2 3">
    <name type="scientific">Mycena citricolor</name>
    <dbReference type="NCBI Taxonomy" id="2018698"/>
    <lineage>
        <taxon>Eukaryota</taxon>
        <taxon>Fungi</taxon>
        <taxon>Dikarya</taxon>
        <taxon>Basidiomycota</taxon>
        <taxon>Agaricomycotina</taxon>
        <taxon>Agaricomycetes</taxon>
        <taxon>Agaricomycetidae</taxon>
        <taxon>Agaricales</taxon>
        <taxon>Marasmiineae</taxon>
        <taxon>Mycenaceae</taxon>
        <taxon>Mycena</taxon>
    </lineage>
</organism>
<feature type="region of interest" description="Disordered" evidence="1">
    <location>
        <begin position="473"/>
        <end position="514"/>
    </location>
</feature>
<evidence type="ECO:0000313" key="3">
    <source>
        <dbReference type="Proteomes" id="UP001295794"/>
    </source>
</evidence>
<sequence length="615" mass="67479">RPPISASAADDGLTAMAFPSIFTDKLGTNYAPNDQESSQIRDLLLAPSAKIAQIDLEIAALSVRRSELARLVAAHAALLSPIRRLPPDVLREIFLWCLPTSHHPTMSVRHAPLLLGRVCGLWREVALATPRLWARVHIVEPRMDTASQRLVDGCLQLTEMWLARSGVLPLEISFHRSPPRPRGPAILSQFPGGGGVVGGGGGGAGSAVKEPSAGCSVFMDTVLGVKTRWKNLVLSGCTQSPLPVSACDVPRLESLEIAEFCVTGEQPAASHAVFSAPNLRKLTLATRLDPTTLPIPWAQLTSLHLAPIYSQNLEQAWSLSSSMVIYILSMMFNLRECTLQMTLENGEMDTEESPPPVHLPLLRSLKLTLSLRGMTGRNTDPLTRLVLPGLTTFVFLGYTLNVLSFPLATSLISKSTKLSDVEIETMLFDRSSLTEFLEILPPTTKRLCMRQSVLGRGAPSSVDGDVLRLLSTPVLSPEDSSDEGDDDDDDDDDEADDDDDADGRGQSSHSVPPIPLPYLESIEFLHACDFSDDELLQFILPRVRNAPCALRRVNVVFFRLQEVDIMEPLREYVDGLGLKMKLDYIKQQSGWHPKQGLQQMGSRRPWYGTAVDLFD</sequence>
<comment type="caution">
    <text evidence="2">The sequence shown here is derived from an EMBL/GenBank/DDBJ whole genome shotgun (WGS) entry which is preliminary data.</text>
</comment>
<evidence type="ECO:0008006" key="4">
    <source>
        <dbReference type="Google" id="ProtNLM"/>
    </source>
</evidence>
<dbReference type="EMBL" id="CAVNYO010000478">
    <property type="protein sequence ID" value="CAK5283935.1"/>
    <property type="molecule type" value="Genomic_DNA"/>
</dbReference>